<dbReference type="SUPFAM" id="SSF141868">
    <property type="entry name" value="EAL domain-like"/>
    <property type="match status" value="1"/>
</dbReference>
<evidence type="ECO:0000313" key="3">
    <source>
        <dbReference type="EMBL" id="NEL55145.1"/>
    </source>
</evidence>
<dbReference type="InterPro" id="IPR035919">
    <property type="entry name" value="EAL_sf"/>
</dbReference>
<dbReference type="InterPro" id="IPR001633">
    <property type="entry name" value="EAL_dom"/>
</dbReference>
<dbReference type="Gene3D" id="3.30.450.40">
    <property type="match status" value="1"/>
</dbReference>
<dbReference type="Proteomes" id="UP000470470">
    <property type="component" value="Unassembled WGS sequence"/>
</dbReference>
<accession>A0A7K3WF83</accession>
<dbReference type="InterPro" id="IPR000160">
    <property type="entry name" value="GGDEF_dom"/>
</dbReference>
<dbReference type="PANTHER" id="PTHR33121">
    <property type="entry name" value="CYCLIC DI-GMP PHOSPHODIESTERASE PDEF"/>
    <property type="match status" value="1"/>
</dbReference>
<dbReference type="SMART" id="SM00065">
    <property type="entry name" value="GAF"/>
    <property type="match status" value="1"/>
</dbReference>
<dbReference type="PROSITE" id="PS50883">
    <property type="entry name" value="EAL"/>
    <property type="match status" value="1"/>
</dbReference>
<feature type="domain" description="GGDEF" evidence="2">
    <location>
        <begin position="235"/>
        <end position="390"/>
    </location>
</feature>
<dbReference type="InterPro" id="IPR029787">
    <property type="entry name" value="Nucleotide_cyclase"/>
</dbReference>
<dbReference type="SMART" id="SM00267">
    <property type="entry name" value="GGDEF"/>
    <property type="match status" value="1"/>
</dbReference>
<dbReference type="CDD" id="cd01949">
    <property type="entry name" value="GGDEF"/>
    <property type="match status" value="1"/>
</dbReference>
<gene>
    <name evidence="3" type="ORF">G1H19_14195</name>
</gene>
<dbReference type="InterPro" id="IPR043128">
    <property type="entry name" value="Rev_trsase/Diguanyl_cyclase"/>
</dbReference>
<dbReference type="AlphaFoldDB" id="A0A7K3WF83"/>
<dbReference type="SMART" id="SM00052">
    <property type="entry name" value="EAL"/>
    <property type="match status" value="1"/>
</dbReference>
<dbReference type="Gene3D" id="3.30.70.270">
    <property type="match status" value="1"/>
</dbReference>
<dbReference type="Pfam" id="PF00563">
    <property type="entry name" value="EAL"/>
    <property type="match status" value="1"/>
</dbReference>
<evidence type="ECO:0000259" key="2">
    <source>
        <dbReference type="PROSITE" id="PS50887"/>
    </source>
</evidence>
<dbReference type="InterPro" id="IPR050706">
    <property type="entry name" value="Cyclic-di-GMP_PDE-like"/>
</dbReference>
<organism evidence="3 4">
    <name type="scientific">Goekera deserti</name>
    <dbReference type="NCBI Taxonomy" id="2497753"/>
    <lineage>
        <taxon>Bacteria</taxon>
        <taxon>Bacillati</taxon>
        <taxon>Actinomycetota</taxon>
        <taxon>Actinomycetes</taxon>
        <taxon>Geodermatophilales</taxon>
        <taxon>Geodermatophilaceae</taxon>
        <taxon>Goekera</taxon>
    </lineage>
</organism>
<dbReference type="SUPFAM" id="SSF55781">
    <property type="entry name" value="GAF domain-like"/>
    <property type="match status" value="1"/>
</dbReference>
<evidence type="ECO:0000313" key="4">
    <source>
        <dbReference type="Proteomes" id="UP000470470"/>
    </source>
</evidence>
<protein>
    <submittedName>
        <fullName evidence="3">EAL domain-containing protein</fullName>
    </submittedName>
</protein>
<dbReference type="SUPFAM" id="SSF55073">
    <property type="entry name" value="Nucleotide cyclase"/>
    <property type="match status" value="1"/>
</dbReference>
<evidence type="ECO:0000259" key="1">
    <source>
        <dbReference type="PROSITE" id="PS50883"/>
    </source>
</evidence>
<keyword evidence="4" id="KW-1185">Reference proteome</keyword>
<dbReference type="InterPro" id="IPR029016">
    <property type="entry name" value="GAF-like_dom_sf"/>
</dbReference>
<dbReference type="Gene3D" id="3.20.20.450">
    <property type="entry name" value="EAL domain"/>
    <property type="match status" value="1"/>
</dbReference>
<feature type="domain" description="EAL" evidence="1">
    <location>
        <begin position="391"/>
        <end position="645"/>
    </location>
</feature>
<dbReference type="CDD" id="cd01948">
    <property type="entry name" value="EAL"/>
    <property type="match status" value="1"/>
</dbReference>
<dbReference type="Pfam" id="PF00990">
    <property type="entry name" value="GGDEF"/>
    <property type="match status" value="2"/>
</dbReference>
<dbReference type="EMBL" id="JAAGWK010000021">
    <property type="protein sequence ID" value="NEL55145.1"/>
    <property type="molecule type" value="Genomic_DNA"/>
</dbReference>
<dbReference type="GO" id="GO:0071111">
    <property type="term" value="F:cyclic-guanylate-specific phosphodiesterase activity"/>
    <property type="evidence" value="ECO:0007669"/>
    <property type="project" value="InterPro"/>
</dbReference>
<dbReference type="InterPro" id="IPR003018">
    <property type="entry name" value="GAF"/>
</dbReference>
<dbReference type="PROSITE" id="PS50887">
    <property type="entry name" value="GGDEF"/>
    <property type="match status" value="1"/>
</dbReference>
<sequence length="660" mass="70082">MTQVSIVRTMSAGGPYRGGAPADDQVIRTVVLEQRGPMELAARLSLMSFEQACRAVVSTLKRTIPLASWAVTRHDGDRQVFVAVEDDVYGAVAGDSRAWADSFCRSMVAGETPPIAPDVSAVPEYAARALALGLVVGTYAGAPVRAADGSVVGSLYGQDPMVGADDLLRHAPLLELLAALLGQVLQGDQREAEARHGAADLCWRATHDPLTGLPNRVLFSQRVQHALAVRRRQRHPLGVLLLDVDGVTVVDGPDGPVVDAPVVDGPVVDGADGHATAERVHAEVARRVAGTLRAGDTLARLDHDAFAVLIEDGGDPHAAAGRVLDCLRAPVEAHGASVTVHCSVGVVELPVDHPPTDVDAVLARPDAARYSDEHAVESPVGVHDLLPADPALRLLGALRWAIAAGDVELHYQAIVELGEPDVRSFESLARWRLGGRWVPPEVFVPLAARSGLLPALTAHLMDTACAQLARWSADPGHPGTRVGVNVSPDSLTDPAFPDLVAGCLARHGVRADQLVLEITEDALLTDLDAAAVVTARLQALGTPLSLDDFGTGYSSLRHLRHIPLATFKIDRSFTRDLDTDPGAERFVAALLQLGRDLGMEVVVEGVERPGQLAVLRRLGCRYAQGWLLARAVPAADVRWTADLDVDAHDRPTRLDCTSVC</sequence>
<reference evidence="3 4" key="1">
    <citation type="submission" date="2020-02" db="EMBL/GenBank/DDBJ databases">
        <title>The whole genome sequence of CPCC 205119.</title>
        <authorList>
            <person name="Jiang Z."/>
        </authorList>
    </citation>
    <scope>NUCLEOTIDE SEQUENCE [LARGE SCALE GENOMIC DNA]</scope>
    <source>
        <strain evidence="3 4">CPCC 205119</strain>
    </source>
</reference>
<name>A0A7K3WF83_9ACTN</name>
<dbReference type="PANTHER" id="PTHR33121:SF79">
    <property type="entry name" value="CYCLIC DI-GMP PHOSPHODIESTERASE PDED-RELATED"/>
    <property type="match status" value="1"/>
</dbReference>
<comment type="caution">
    <text evidence="3">The sequence shown here is derived from an EMBL/GenBank/DDBJ whole genome shotgun (WGS) entry which is preliminary data.</text>
</comment>
<proteinExistence type="predicted"/>